<evidence type="ECO:0000256" key="1">
    <source>
        <dbReference type="SAM" id="MobiDB-lite"/>
    </source>
</evidence>
<name>A0A1Y2AAK7_9PLEO</name>
<evidence type="ECO:0000313" key="2">
    <source>
        <dbReference type="EMBL" id="ORY19504.1"/>
    </source>
</evidence>
<feature type="region of interest" description="Disordered" evidence="1">
    <location>
        <begin position="114"/>
        <end position="134"/>
    </location>
</feature>
<dbReference type="AlphaFoldDB" id="A0A1Y2AAK7"/>
<dbReference type="EMBL" id="MCFA01000002">
    <property type="protein sequence ID" value="ORY19504.1"/>
    <property type="molecule type" value="Genomic_DNA"/>
</dbReference>
<sequence>MLAGRPELAQDRRAQLSLPLARTTTQAIQSRFLSLFPFPVSSPYRTYVQTYFTRFTKQCTVEPNPQKRIIQETGTPQFDSILYISKRRFQSDSIIVQILKMLSQHGNIAGHSISASTHQTRIRPPVRPLQPRSTRVRHLSHPLILRLRGLRHSSGTGSGSCN</sequence>
<comment type="caution">
    <text evidence="2">The sequence shown here is derived from an EMBL/GenBank/DDBJ whole genome shotgun (WGS) entry which is preliminary data.</text>
</comment>
<protein>
    <submittedName>
        <fullName evidence="2">Uncharacterized protein</fullName>
    </submittedName>
</protein>
<reference evidence="2 3" key="1">
    <citation type="submission" date="2016-07" db="EMBL/GenBank/DDBJ databases">
        <title>Pervasive Adenine N6-methylation of Active Genes in Fungi.</title>
        <authorList>
            <consortium name="DOE Joint Genome Institute"/>
            <person name="Mondo S.J."/>
            <person name="Dannebaum R.O."/>
            <person name="Kuo R.C."/>
            <person name="Labutti K."/>
            <person name="Haridas S."/>
            <person name="Kuo A."/>
            <person name="Salamov A."/>
            <person name="Ahrendt S.R."/>
            <person name="Lipzen A."/>
            <person name="Sullivan W."/>
            <person name="Andreopoulos W.B."/>
            <person name="Clum A."/>
            <person name="Lindquist E."/>
            <person name="Daum C."/>
            <person name="Ramamoorthy G.K."/>
            <person name="Gryganskyi A."/>
            <person name="Culley D."/>
            <person name="Magnuson J.K."/>
            <person name="James T.Y."/>
            <person name="O'Malley M.A."/>
            <person name="Stajich J.E."/>
            <person name="Spatafora J.W."/>
            <person name="Visel A."/>
            <person name="Grigoriev I.V."/>
        </authorList>
    </citation>
    <scope>NUCLEOTIDE SEQUENCE [LARGE SCALE GENOMIC DNA]</scope>
    <source>
        <strain evidence="2 3">CBS 115471</strain>
    </source>
</reference>
<keyword evidence="3" id="KW-1185">Reference proteome</keyword>
<gene>
    <name evidence="2" type="ORF">BCR34DRAFT_132267</name>
</gene>
<evidence type="ECO:0000313" key="3">
    <source>
        <dbReference type="Proteomes" id="UP000193144"/>
    </source>
</evidence>
<dbReference type="Proteomes" id="UP000193144">
    <property type="component" value="Unassembled WGS sequence"/>
</dbReference>
<proteinExistence type="predicted"/>
<accession>A0A1Y2AAK7</accession>
<organism evidence="2 3">
    <name type="scientific">Clohesyomyces aquaticus</name>
    <dbReference type="NCBI Taxonomy" id="1231657"/>
    <lineage>
        <taxon>Eukaryota</taxon>
        <taxon>Fungi</taxon>
        <taxon>Dikarya</taxon>
        <taxon>Ascomycota</taxon>
        <taxon>Pezizomycotina</taxon>
        <taxon>Dothideomycetes</taxon>
        <taxon>Pleosporomycetidae</taxon>
        <taxon>Pleosporales</taxon>
        <taxon>Lindgomycetaceae</taxon>
        <taxon>Clohesyomyces</taxon>
    </lineage>
</organism>